<sequence length="275" mass="30078">MTLYHDTLARLGKDICAGIYPPGQVIPAEPVLCVQLGVSRIVLREAIKGLASKGMVEVRRRTGTVVLEQSRWSLLDPEVMIWRADVTGVDLTLGTDIMELRRIVEPAAARLAAERANAEEVAAIRAAYEVMAAAVAGEGDYATADVAFHKSIIRACANPFVTQLQSVMSTVLHICFERVAALPGGRVRSLPLHRHVCEAIEQRRPSDAEKAVIALLDDAQRDLRAVLRVDNRTLATPNLPDATDKPSSAQRAIQELGQETQKSHEEKRHGKLFSP</sequence>
<keyword evidence="3" id="KW-0804">Transcription</keyword>
<evidence type="ECO:0000256" key="3">
    <source>
        <dbReference type="ARBA" id="ARBA00023163"/>
    </source>
</evidence>
<dbReference type="InterPro" id="IPR036390">
    <property type="entry name" value="WH_DNA-bd_sf"/>
</dbReference>
<dbReference type="SMART" id="SM00345">
    <property type="entry name" value="HTH_GNTR"/>
    <property type="match status" value="1"/>
</dbReference>
<dbReference type="PANTHER" id="PTHR43537:SF44">
    <property type="entry name" value="GNTR FAMILY REGULATORY PROTEIN"/>
    <property type="match status" value="1"/>
</dbReference>
<dbReference type="SUPFAM" id="SSF48008">
    <property type="entry name" value="GntR ligand-binding domain-like"/>
    <property type="match status" value="1"/>
</dbReference>
<dbReference type="InterPro" id="IPR000524">
    <property type="entry name" value="Tscrpt_reg_HTH_GntR"/>
</dbReference>
<proteinExistence type="predicted"/>
<dbReference type="Gene3D" id="1.10.10.10">
    <property type="entry name" value="Winged helix-like DNA-binding domain superfamily/Winged helix DNA-binding domain"/>
    <property type="match status" value="1"/>
</dbReference>
<name>A0A9W6NB38_9HYPH</name>
<gene>
    <name evidence="6" type="ORF">GCM10017653_23680</name>
</gene>
<dbReference type="GO" id="GO:0003677">
    <property type="term" value="F:DNA binding"/>
    <property type="evidence" value="ECO:0007669"/>
    <property type="project" value="UniProtKB-KW"/>
</dbReference>
<dbReference type="InterPro" id="IPR008920">
    <property type="entry name" value="TF_FadR/GntR_C"/>
</dbReference>
<evidence type="ECO:0000256" key="4">
    <source>
        <dbReference type="SAM" id="MobiDB-lite"/>
    </source>
</evidence>
<dbReference type="SMART" id="SM00895">
    <property type="entry name" value="FCD"/>
    <property type="match status" value="1"/>
</dbReference>
<comment type="caution">
    <text evidence="6">The sequence shown here is derived from an EMBL/GenBank/DDBJ whole genome shotgun (WGS) entry which is preliminary data.</text>
</comment>
<evidence type="ECO:0000256" key="2">
    <source>
        <dbReference type="ARBA" id="ARBA00023125"/>
    </source>
</evidence>
<dbReference type="PROSITE" id="PS50949">
    <property type="entry name" value="HTH_GNTR"/>
    <property type="match status" value="1"/>
</dbReference>
<dbReference type="PANTHER" id="PTHR43537">
    <property type="entry name" value="TRANSCRIPTIONAL REGULATOR, GNTR FAMILY"/>
    <property type="match status" value="1"/>
</dbReference>
<feature type="region of interest" description="Disordered" evidence="4">
    <location>
        <begin position="235"/>
        <end position="275"/>
    </location>
</feature>
<dbReference type="SUPFAM" id="SSF46785">
    <property type="entry name" value="Winged helix' DNA-binding domain"/>
    <property type="match status" value="1"/>
</dbReference>
<evidence type="ECO:0000313" key="7">
    <source>
        <dbReference type="Proteomes" id="UP001143330"/>
    </source>
</evidence>
<organism evidence="6 7">
    <name type="scientific">Ancylobacter defluvii</name>
    <dbReference type="NCBI Taxonomy" id="1282440"/>
    <lineage>
        <taxon>Bacteria</taxon>
        <taxon>Pseudomonadati</taxon>
        <taxon>Pseudomonadota</taxon>
        <taxon>Alphaproteobacteria</taxon>
        <taxon>Hyphomicrobiales</taxon>
        <taxon>Xanthobacteraceae</taxon>
        <taxon>Ancylobacter</taxon>
    </lineage>
</organism>
<dbReference type="Gene3D" id="1.20.120.530">
    <property type="entry name" value="GntR ligand-binding domain-like"/>
    <property type="match status" value="1"/>
</dbReference>
<dbReference type="Proteomes" id="UP001143330">
    <property type="component" value="Unassembled WGS sequence"/>
</dbReference>
<evidence type="ECO:0000259" key="5">
    <source>
        <dbReference type="PROSITE" id="PS50949"/>
    </source>
</evidence>
<protein>
    <submittedName>
        <fullName evidence="6">GntR family transcriptional regulator</fullName>
    </submittedName>
</protein>
<dbReference type="InterPro" id="IPR011711">
    <property type="entry name" value="GntR_C"/>
</dbReference>
<keyword evidence="2" id="KW-0238">DNA-binding</keyword>
<dbReference type="GO" id="GO:0003700">
    <property type="term" value="F:DNA-binding transcription factor activity"/>
    <property type="evidence" value="ECO:0007669"/>
    <property type="project" value="InterPro"/>
</dbReference>
<dbReference type="PRINTS" id="PR00035">
    <property type="entry name" value="HTHGNTR"/>
</dbReference>
<dbReference type="InterPro" id="IPR036388">
    <property type="entry name" value="WH-like_DNA-bd_sf"/>
</dbReference>
<keyword evidence="7" id="KW-1185">Reference proteome</keyword>
<dbReference type="CDD" id="cd07377">
    <property type="entry name" value="WHTH_GntR"/>
    <property type="match status" value="1"/>
</dbReference>
<reference evidence="6" key="2">
    <citation type="submission" date="2023-01" db="EMBL/GenBank/DDBJ databases">
        <authorList>
            <person name="Sun Q."/>
            <person name="Evtushenko L."/>
        </authorList>
    </citation>
    <scope>NUCLEOTIDE SEQUENCE</scope>
    <source>
        <strain evidence="6">VKM B-2789</strain>
    </source>
</reference>
<reference evidence="6" key="1">
    <citation type="journal article" date="2014" name="Int. J. Syst. Evol. Microbiol.">
        <title>Complete genome sequence of Corynebacterium casei LMG S-19264T (=DSM 44701T), isolated from a smear-ripened cheese.</title>
        <authorList>
            <consortium name="US DOE Joint Genome Institute (JGI-PGF)"/>
            <person name="Walter F."/>
            <person name="Albersmeier A."/>
            <person name="Kalinowski J."/>
            <person name="Ruckert C."/>
        </authorList>
    </citation>
    <scope>NUCLEOTIDE SEQUENCE</scope>
    <source>
        <strain evidence="6">VKM B-2789</strain>
    </source>
</reference>
<dbReference type="AlphaFoldDB" id="A0A9W6NB38"/>
<dbReference type="EMBL" id="BSFM01000012">
    <property type="protein sequence ID" value="GLK84298.1"/>
    <property type="molecule type" value="Genomic_DNA"/>
</dbReference>
<dbReference type="Pfam" id="PF07729">
    <property type="entry name" value="FCD"/>
    <property type="match status" value="1"/>
</dbReference>
<keyword evidence="1" id="KW-0805">Transcription regulation</keyword>
<evidence type="ECO:0000313" key="6">
    <source>
        <dbReference type="EMBL" id="GLK84298.1"/>
    </source>
</evidence>
<dbReference type="RefSeq" id="WP_213358583.1">
    <property type="nucleotide sequence ID" value="NZ_BSFM01000012.1"/>
</dbReference>
<dbReference type="Pfam" id="PF00392">
    <property type="entry name" value="GntR"/>
    <property type="match status" value="1"/>
</dbReference>
<accession>A0A9W6NB38</accession>
<feature type="domain" description="HTH gntR-type" evidence="5">
    <location>
        <begin position="1"/>
        <end position="69"/>
    </location>
</feature>
<evidence type="ECO:0000256" key="1">
    <source>
        <dbReference type="ARBA" id="ARBA00023015"/>
    </source>
</evidence>